<protein>
    <submittedName>
        <fullName evidence="1">Nucleoid-associated protein</fullName>
    </submittedName>
</protein>
<accession>A0A222W646</accession>
<dbReference type="GO" id="GO:0009295">
    <property type="term" value="C:nucleoid"/>
    <property type="evidence" value="ECO:0007669"/>
    <property type="project" value="InterPro"/>
</dbReference>
<comment type="caution">
    <text evidence="1">The sequence shown here is derived from an EMBL/GenBank/DDBJ whole genome shotgun (WGS) entry which is preliminary data.</text>
</comment>
<proteinExistence type="predicted"/>
<dbReference type="Proteomes" id="UP000563853">
    <property type="component" value="Unassembled WGS sequence"/>
</dbReference>
<dbReference type="EMBL" id="JABAFP010000001">
    <property type="protein sequence ID" value="NME41287.1"/>
    <property type="molecule type" value="Genomic_DNA"/>
</dbReference>
<dbReference type="KEGG" id="lagl:BEN83_08480"/>
<evidence type="ECO:0000313" key="1">
    <source>
        <dbReference type="EMBL" id="NME41287.1"/>
    </source>
</evidence>
<dbReference type="InterPro" id="IPR007358">
    <property type="entry name" value="Nucleoid_associated_NdpA"/>
</dbReference>
<organism evidence="1 2">
    <name type="scientific">Ligilactobacillus agilis</name>
    <dbReference type="NCBI Taxonomy" id="1601"/>
    <lineage>
        <taxon>Bacteria</taxon>
        <taxon>Bacillati</taxon>
        <taxon>Bacillota</taxon>
        <taxon>Bacilli</taxon>
        <taxon>Lactobacillales</taxon>
        <taxon>Lactobacillaceae</taxon>
        <taxon>Ligilactobacillus</taxon>
    </lineage>
</organism>
<sequence length="330" mass="37806">MEIKNAVINVMNREINSAVFSQKELDGRDQIVQEYIEKLVKKFLNSECLTLDLAASEPAQYLVGQNEDFIEVAEKLTQFYFEAIKTWEEIPEGDLLFFRVEDGYGKTYTGMVKLDFSAKYIHLIDYDDDNLVTNKISQNKTILPNPGQGVSCGIIVKDQTCFIHNKVYQGIQGKWSFLERILEVTEKKPKISEEVAQVKKALKTVSKKYDIEQYEAVMGAQKALYDSIDEEASLSSERVAEQVFGDNHQAKQEFLEELDQKGIQREIALEANTPVFERKYQKQKLKLDNGIEIVVPAELLKNKDYIEFVTNDDGSLSVILKKIESIKNNF</sequence>
<name>A0A222W646_9LACO</name>
<dbReference type="Pfam" id="PF04245">
    <property type="entry name" value="NA37"/>
    <property type="match status" value="1"/>
</dbReference>
<dbReference type="AlphaFoldDB" id="A0A222W646"/>
<dbReference type="STRING" id="1601.GCA_001243975_01046"/>
<evidence type="ECO:0000313" key="2">
    <source>
        <dbReference type="Proteomes" id="UP000563853"/>
    </source>
</evidence>
<reference evidence="1 2" key="1">
    <citation type="submission" date="2020-04" db="EMBL/GenBank/DDBJ databases">
        <authorList>
            <person name="Hitch T.C.A."/>
            <person name="Wylensek D."/>
            <person name="Clavel T."/>
        </authorList>
    </citation>
    <scope>NUCLEOTIDE SEQUENCE [LARGE SCALE GENOMIC DNA]</scope>
    <source>
        <strain evidence="1 2">WCA-389-WT-5H1</strain>
    </source>
</reference>
<gene>
    <name evidence="1" type="ORF">HF863_00600</name>
</gene>
<dbReference type="RefSeq" id="WP_094130700.1">
    <property type="nucleotide sequence ID" value="NZ_BLAO01000052.1"/>
</dbReference>